<dbReference type="GO" id="GO:0071111">
    <property type="term" value="F:cyclic-guanylate-specific phosphodiesterase activity"/>
    <property type="evidence" value="ECO:0007669"/>
    <property type="project" value="UniProtKB-EC"/>
</dbReference>
<protein>
    <submittedName>
        <fullName evidence="6">EAL domain-containing protein</fullName>
    </submittedName>
</protein>
<dbReference type="InterPro" id="IPR033417">
    <property type="entry name" value="CHASE8"/>
</dbReference>
<organism evidence="6 7">
    <name type="scientific">Trinickia dinghuensis</name>
    <dbReference type="NCBI Taxonomy" id="2291023"/>
    <lineage>
        <taxon>Bacteria</taxon>
        <taxon>Pseudomonadati</taxon>
        <taxon>Pseudomonadota</taxon>
        <taxon>Betaproteobacteria</taxon>
        <taxon>Burkholderiales</taxon>
        <taxon>Burkholderiaceae</taxon>
        <taxon>Trinickia</taxon>
    </lineage>
</organism>
<dbReference type="CDD" id="cd01949">
    <property type="entry name" value="GGDEF"/>
    <property type="match status" value="1"/>
</dbReference>
<keyword evidence="3" id="KW-0812">Transmembrane</keyword>
<feature type="transmembrane region" description="Helical" evidence="3">
    <location>
        <begin position="161"/>
        <end position="182"/>
    </location>
</feature>
<dbReference type="InterPro" id="IPR000160">
    <property type="entry name" value="GGDEF_dom"/>
</dbReference>
<dbReference type="InterPro" id="IPR043128">
    <property type="entry name" value="Rev_trsase/Diguanyl_cyclase"/>
</dbReference>
<keyword evidence="3" id="KW-1133">Transmembrane helix</keyword>
<dbReference type="Gene3D" id="3.20.20.450">
    <property type="entry name" value="EAL domain"/>
    <property type="match status" value="1"/>
</dbReference>
<dbReference type="PANTHER" id="PTHR44757:SF2">
    <property type="entry name" value="BIOFILM ARCHITECTURE MAINTENANCE PROTEIN MBAA"/>
    <property type="match status" value="1"/>
</dbReference>
<dbReference type="PROSITE" id="PS50883">
    <property type="entry name" value="EAL"/>
    <property type="match status" value="1"/>
</dbReference>
<evidence type="ECO:0000313" key="6">
    <source>
        <dbReference type="EMBL" id="RDU97956.1"/>
    </source>
</evidence>
<accession>A0A3D8JZ81</accession>
<dbReference type="EMBL" id="QRGA01000008">
    <property type="protein sequence ID" value="RDU97956.1"/>
    <property type="molecule type" value="Genomic_DNA"/>
</dbReference>
<dbReference type="Proteomes" id="UP000256838">
    <property type="component" value="Unassembled WGS sequence"/>
</dbReference>
<dbReference type="InterPro" id="IPR035919">
    <property type="entry name" value="EAL_sf"/>
</dbReference>
<dbReference type="FunFam" id="3.20.20.450:FF:000001">
    <property type="entry name" value="Cyclic di-GMP phosphodiesterase yahA"/>
    <property type="match status" value="1"/>
</dbReference>
<dbReference type="InterPro" id="IPR029787">
    <property type="entry name" value="Nucleotide_cyclase"/>
</dbReference>
<dbReference type="InterPro" id="IPR052155">
    <property type="entry name" value="Biofilm_reg_signaling"/>
</dbReference>
<comment type="caution">
    <text evidence="6">The sequence shown here is derived from an EMBL/GenBank/DDBJ whole genome shotgun (WGS) entry which is preliminary data.</text>
</comment>
<dbReference type="FunFam" id="3.30.70.270:FF:000001">
    <property type="entry name" value="Diguanylate cyclase domain protein"/>
    <property type="match status" value="1"/>
</dbReference>
<dbReference type="GO" id="GO:0071732">
    <property type="term" value="P:cellular response to nitric oxide"/>
    <property type="evidence" value="ECO:0007669"/>
    <property type="project" value="UniProtKB-ARBA"/>
</dbReference>
<comment type="catalytic activity">
    <reaction evidence="1">
        <text>3',3'-c-di-GMP + H2O = 5'-phosphoguanylyl(3'-&gt;5')guanosine + H(+)</text>
        <dbReference type="Rhea" id="RHEA:24902"/>
        <dbReference type="ChEBI" id="CHEBI:15377"/>
        <dbReference type="ChEBI" id="CHEBI:15378"/>
        <dbReference type="ChEBI" id="CHEBI:58754"/>
        <dbReference type="ChEBI" id="CHEBI:58805"/>
        <dbReference type="EC" id="3.1.4.52"/>
    </reaction>
    <physiologicalReaction direction="left-to-right" evidence="1">
        <dbReference type="Rhea" id="RHEA:24903"/>
    </physiologicalReaction>
</comment>
<dbReference type="Pfam" id="PF00990">
    <property type="entry name" value="GGDEF"/>
    <property type="match status" value="1"/>
</dbReference>
<evidence type="ECO:0000256" key="3">
    <source>
        <dbReference type="SAM" id="Phobius"/>
    </source>
</evidence>
<evidence type="ECO:0000256" key="1">
    <source>
        <dbReference type="ARBA" id="ARBA00051114"/>
    </source>
</evidence>
<feature type="region of interest" description="Disordered" evidence="2">
    <location>
        <begin position="625"/>
        <end position="646"/>
    </location>
</feature>
<dbReference type="PROSITE" id="PS50887">
    <property type="entry name" value="GGDEF"/>
    <property type="match status" value="1"/>
</dbReference>
<dbReference type="RefSeq" id="WP_115534482.1">
    <property type="nucleotide sequence ID" value="NZ_QRGA01000008.1"/>
</dbReference>
<dbReference type="SUPFAM" id="SSF141868">
    <property type="entry name" value="EAL domain-like"/>
    <property type="match status" value="1"/>
</dbReference>
<sequence length="646" mass="69613">MKQSDDYAPSPMKETSRVKLAGFGVALLISGFVLLVYQAISLRSALTADANVQADMIADNVSASVMFDDVRSAQETLHSLRKVPYVESAGIYTVDGKRFATYARPGVSAPQRGGAQAANVETGGRRFLFDDVFVASNITQNGKTLGAVVVVATTAQMTAQLVHFALFILAASLCALWIAFVITSRMSAHIAHAEKKLEYLASTDPLTGLPNRRAFYDALSDRLQRGAQGGIRAALILVDLDDFKNVNDTLGHGAGDELLKHVAVALRQSVRTADLVSRIGGDEFAVLVAIAKEKAEGIRTAERIARALARPFDLPRASVVASASVGVSVYPDDAADVASLVSSADIALYAAKSTGKNAAVEFRPSMTVEARRRARLETELRKAIETNELSLVYQPQFDCRTGRMIGVEALARWIHPVDGEISPIEFVPVAEDSELIVALGQWVLRRACRDGARWNAEPGLALHVAVNVSARQLRQARYSEDVKAVLAESGLSPHLLELELTESQLMANMTAGVEAMRQLRAAGIRLSLDDFGTGYSSLSYLQSFPVNTLKIDRAFVKPLPRDGQPIVTAIISMAHSFGIAVVAEGVEDQAQLSWLADAGCDIVQGYLTGRPMPFERITDLLRSECEDSEPLTSGSATDPTDRRSAL</sequence>
<dbReference type="PANTHER" id="PTHR44757">
    <property type="entry name" value="DIGUANYLATE CYCLASE DGCP"/>
    <property type="match status" value="1"/>
</dbReference>
<keyword evidence="7" id="KW-1185">Reference proteome</keyword>
<feature type="domain" description="EAL" evidence="4">
    <location>
        <begin position="373"/>
        <end position="625"/>
    </location>
</feature>
<feature type="transmembrane region" description="Helical" evidence="3">
    <location>
        <begin position="20"/>
        <end position="40"/>
    </location>
</feature>
<dbReference type="SMART" id="SM00052">
    <property type="entry name" value="EAL"/>
    <property type="match status" value="1"/>
</dbReference>
<feature type="domain" description="GGDEF" evidence="5">
    <location>
        <begin position="231"/>
        <end position="364"/>
    </location>
</feature>
<name>A0A3D8JZ81_9BURK</name>
<gene>
    <name evidence="6" type="ORF">DWV00_15585</name>
</gene>
<dbReference type="AlphaFoldDB" id="A0A3D8JZ81"/>
<dbReference type="InterPro" id="IPR001633">
    <property type="entry name" value="EAL_dom"/>
</dbReference>
<dbReference type="OrthoDB" id="9813903at2"/>
<evidence type="ECO:0000256" key="2">
    <source>
        <dbReference type="SAM" id="MobiDB-lite"/>
    </source>
</evidence>
<evidence type="ECO:0000313" key="7">
    <source>
        <dbReference type="Proteomes" id="UP000256838"/>
    </source>
</evidence>
<dbReference type="Pfam" id="PF00563">
    <property type="entry name" value="EAL"/>
    <property type="match status" value="1"/>
</dbReference>
<evidence type="ECO:0000259" key="4">
    <source>
        <dbReference type="PROSITE" id="PS50883"/>
    </source>
</evidence>
<dbReference type="NCBIfam" id="TIGR00254">
    <property type="entry name" value="GGDEF"/>
    <property type="match status" value="1"/>
</dbReference>
<dbReference type="Gene3D" id="3.30.70.270">
    <property type="match status" value="1"/>
</dbReference>
<dbReference type="Pfam" id="PF17152">
    <property type="entry name" value="CHASE8"/>
    <property type="match status" value="1"/>
</dbReference>
<reference evidence="6 7" key="1">
    <citation type="submission" date="2018-08" db="EMBL/GenBank/DDBJ databases">
        <title>Paraburkholderia sp. DHOM06 isolated from forest soil.</title>
        <authorList>
            <person name="Gao Z.-H."/>
            <person name="Qiu L.-H."/>
        </authorList>
    </citation>
    <scope>NUCLEOTIDE SEQUENCE [LARGE SCALE GENOMIC DNA]</scope>
    <source>
        <strain evidence="6 7">DHOM06</strain>
    </source>
</reference>
<keyword evidence="3" id="KW-0472">Membrane</keyword>
<evidence type="ECO:0000259" key="5">
    <source>
        <dbReference type="PROSITE" id="PS50887"/>
    </source>
</evidence>
<proteinExistence type="predicted"/>
<dbReference type="SUPFAM" id="SSF55073">
    <property type="entry name" value="Nucleotide cyclase"/>
    <property type="match status" value="1"/>
</dbReference>
<dbReference type="SMART" id="SM00267">
    <property type="entry name" value="GGDEF"/>
    <property type="match status" value="1"/>
</dbReference>
<dbReference type="CDD" id="cd01948">
    <property type="entry name" value="EAL"/>
    <property type="match status" value="1"/>
</dbReference>